<gene>
    <name evidence="1" type="ORF">C8D87_112111</name>
</gene>
<comment type="caution">
    <text evidence="1">The sequence shown here is derived from an EMBL/GenBank/DDBJ whole genome shotgun (WGS) entry which is preliminary data.</text>
</comment>
<evidence type="ECO:0000313" key="1">
    <source>
        <dbReference type="EMBL" id="RAS60215.1"/>
    </source>
</evidence>
<reference evidence="1 2" key="1">
    <citation type="submission" date="2018-06" db="EMBL/GenBank/DDBJ databases">
        <title>Genomic Encyclopedia of Type Strains, Phase IV (KMG-IV): sequencing the most valuable type-strain genomes for metagenomic binning, comparative biology and taxonomic classification.</title>
        <authorList>
            <person name="Goeker M."/>
        </authorList>
    </citation>
    <scope>NUCLEOTIDE SEQUENCE [LARGE SCALE GENOMIC DNA]</scope>
    <source>
        <strain evidence="1 2">DSM 45479</strain>
    </source>
</reference>
<keyword evidence="2" id="KW-1185">Reference proteome</keyword>
<name>A0ABX9E0G6_9PSEU</name>
<accession>A0ABX9E0G6</accession>
<dbReference type="Proteomes" id="UP000248714">
    <property type="component" value="Unassembled WGS sequence"/>
</dbReference>
<evidence type="ECO:0008006" key="3">
    <source>
        <dbReference type="Google" id="ProtNLM"/>
    </source>
</evidence>
<protein>
    <recommendedName>
        <fullName evidence="3">Dihydrofolate reductase</fullName>
    </recommendedName>
</protein>
<organism evidence="1 2">
    <name type="scientific">Lentzea atacamensis</name>
    <dbReference type="NCBI Taxonomy" id="531938"/>
    <lineage>
        <taxon>Bacteria</taxon>
        <taxon>Bacillati</taxon>
        <taxon>Actinomycetota</taxon>
        <taxon>Actinomycetes</taxon>
        <taxon>Pseudonocardiales</taxon>
        <taxon>Pseudonocardiaceae</taxon>
        <taxon>Lentzea</taxon>
    </lineage>
</organism>
<proteinExistence type="predicted"/>
<dbReference type="EMBL" id="QLTT01000012">
    <property type="protein sequence ID" value="RAS60215.1"/>
    <property type="molecule type" value="Genomic_DNA"/>
</dbReference>
<evidence type="ECO:0000313" key="2">
    <source>
        <dbReference type="Proteomes" id="UP000248714"/>
    </source>
</evidence>
<sequence>MHRSTPAKAERGSEPMGNVRLHFSMSLDGFVADPHNGFG</sequence>